<gene>
    <name evidence="2" type="ORF">BED47_00295</name>
</gene>
<dbReference type="Gene3D" id="3.90.1200.10">
    <property type="match status" value="1"/>
</dbReference>
<dbReference type="SUPFAM" id="SSF56112">
    <property type="entry name" value="Protein kinase-like (PK-like)"/>
    <property type="match status" value="1"/>
</dbReference>
<name>A0ABX2ZVF0_9BACI</name>
<dbReference type="EMBL" id="MDKC01000001">
    <property type="protein sequence ID" value="ODG93647.1"/>
    <property type="molecule type" value="Genomic_DNA"/>
</dbReference>
<reference evidence="2 3" key="1">
    <citation type="submission" date="2016-07" db="EMBL/GenBank/DDBJ databases">
        <authorList>
            <person name="Townsley L."/>
            <person name="Shank E.A."/>
        </authorList>
    </citation>
    <scope>NUCLEOTIDE SEQUENCE [LARGE SCALE GENOMIC DNA]</scope>
    <source>
        <strain evidence="2 3">CH01</strain>
    </source>
</reference>
<proteinExistence type="predicted"/>
<dbReference type="RefSeq" id="WP_069031842.1">
    <property type="nucleotide sequence ID" value="NZ_MDKC01000001.1"/>
</dbReference>
<dbReference type="PANTHER" id="PTHR21310:SF42">
    <property type="entry name" value="BIFUNCTIONAL AAC_APH"/>
    <property type="match status" value="1"/>
</dbReference>
<organism evidence="2 3">
    <name type="scientific">Gottfriedia luciferensis</name>
    <dbReference type="NCBI Taxonomy" id="178774"/>
    <lineage>
        <taxon>Bacteria</taxon>
        <taxon>Bacillati</taxon>
        <taxon>Bacillota</taxon>
        <taxon>Bacilli</taxon>
        <taxon>Bacillales</taxon>
        <taxon>Bacillaceae</taxon>
        <taxon>Gottfriedia</taxon>
    </lineage>
</organism>
<evidence type="ECO:0000313" key="2">
    <source>
        <dbReference type="EMBL" id="ODG93647.1"/>
    </source>
</evidence>
<feature type="domain" description="Aminoglycoside phosphotransferase" evidence="1">
    <location>
        <begin position="32"/>
        <end position="256"/>
    </location>
</feature>
<dbReference type="InterPro" id="IPR002575">
    <property type="entry name" value="Aminoglycoside_PTrfase"/>
</dbReference>
<evidence type="ECO:0000313" key="3">
    <source>
        <dbReference type="Proteomes" id="UP000094580"/>
    </source>
</evidence>
<dbReference type="Gene3D" id="3.30.200.20">
    <property type="entry name" value="Phosphorylase Kinase, domain 1"/>
    <property type="match status" value="1"/>
</dbReference>
<protein>
    <recommendedName>
        <fullName evidence="1">Aminoglycoside phosphotransferase domain-containing protein</fullName>
    </recommendedName>
</protein>
<dbReference type="InterPro" id="IPR011009">
    <property type="entry name" value="Kinase-like_dom_sf"/>
</dbReference>
<accession>A0ABX2ZVF0</accession>
<dbReference type="Pfam" id="PF01636">
    <property type="entry name" value="APH"/>
    <property type="match status" value="1"/>
</dbReference>
<keyword evidence="3" id="KW-1185">Reference proteome</keyword>
<comment type="caution">
    <text evidence="2">The sequence shown here is derived from an EMBL/GenBank/DDBJ whole genome shotgun (WGS) entry which is preliminary data.</text>
</comment>
<dbReference type="Proteomes" id="UP000094580">
    <property type="component" value="Unassembled WGS sequence"/>
</dbReference>
<sequence length="302" mass="34984">MTNIWDPAIVMEDEIAKEIIKIQFPNIKINGIKKIGEGFDNTVFCLNDEILLRFPRREIAVAILNVERKLLPIIFNHFELKTTVPILDGKPSELFPWPFLGYNFIAGKPPIYLNRTDRILMIEPIANFLKNLHSINFDELKDINLPYDELKRLDINFRKPQAKKYIQQAIQKNLIEDEQKLNHFIESLVEIKSETTLVLVHGDLHFKNMIVNEQNQLKGIIDWGDAHIGNRELDLSIVYSLIPNDMRGEFFEIYGNVSEASKKLAQFRAVFTTVVLLLYANDQRDESLVSFCQENLSNALND</sequence>
<evidence type="ECO:0000259" key="1">
    <source>
        <dbReference type="Pfam" id="PF01636"/>
    </source>
</evidence>
<dbReference type="PANTHER" id="PTHR21310">
    <property type="entry name" value="AMINOGLYCOSIDE PHOSPHOTRANSFERASE-RELATED-RELATED"/>
    <property type="match status" value="1"/>
</dbReference>
<dbReference type="InterPro" id="IPR051678">
    <property type="entry name" value="AGP_Transferase"/>
</dbReference>